<name>X0ZWZ8_9ZZZZ</name>
<organism evidence="3">
    <name type="scientific">marine sediment metagenome</name>
    <dbReference type="NCBI Taxonomy" id="412755"/>
    <lineage>
        <taxon>unclassified sequences</taxon>
        <taxon>metagenomes</taxon>
        <taxon>ecological metagenomes</taxon>
    </lineage>
</organism>
<gene>
    <name evidence="3" type="ORF">S01H4_00350</name>
</gene>
<dbReference type="SUPFAM" id="SSF82866">
    <property type="entry name" value="Multidrug efflux transporter AcrB transmembrane domain"/>
    <property type="match status" value="1"/>
</dbReference>
<sequence length="95" mass="10473">SDFNIINRISKNKLLIKSIGYKKMINLSLKQASGVSSIALIAVPISLIGLIIYSEGLFRNLAILLTSGFIVITFSSIFLLILFELEIYPIDAQVV</sequence>
<dbReference type="EMBL" id="BART01000044">
    <property type="protein sequence ID" value="GAG62437.1"/>
    <property type="molecule type" value="Genomic_DNA"/>
</dbReference>
<keyword evidence="1" id="KW-0472">Membrane</keyword>
<dbReference type="InterPro" id="IPR048634">
    <property type="entry name" value="SecD_SecF_C"/>
</dbReference>
<dbReference type="AlphaFoldDB" id="X0ZWZ8"/>
<dbReference type="Pfam" id="PF02355">
    <property type="entry name" value="SecD_SecF_C"/>
    <property type="match status" value="1"/>
</dbReference>
<protein>
    <recommendedName>
        <fullName evidence="2">Protein export membrane protein SecD/SecF C-terminal domain-containing protein</fullName>
    </recommendedName>
</protein>
<evidence type="ECO:0000313" key="3">
    <source>
        <dbReference type="EMBL" id="GAG62437.1"/>
    </source>
</evidence>
<feature type="non-terminal residue" evidence="3">
    <location>
        <position position="1"/>
    </location>
</feature>
<reference evidence="3" key="1">
    <citation type="journal article" date="2014" name="Front. Microbiol.">
        <title>High frequency of phylogenetically diverse reductive dehalogenase-homologous genes in deep subseafloor sedimentary metagenomes.</title>
        <authorList>
            <person name="Kawai M."/>
            <person name="Futagami T."/>
            <person name="Toyoda A."/>
            <person name="Takaki Y."/>
            <person name="Nishi S."/>
            <person name="Hori S."/>
            <person name="Arai W."/>
            <person name="Tsubouchi T."/>
            <person name="Morono Y."/>
            <person name="Uchiyama I."/>
            <person name="Ito T."/>
            <person name="Fujiyama A."/>
            <person name="Inagaki F."/>
            <person name="Takami H."/>
        </authorList>
    </citation>
    <scope>NUCLEOTIDE SEQUENCE</scope>
    <source>
        <strain evidence="3">Expedition CK06-06</strain>
    </source>
</reference>
<proteinExistence type="predicted"/>
<feature type="transmembrane region" description="Helical" evidence="1">
    <location>
        <begin position="60"/>
        <end position="83"/>
    </location>
</feature>
<evidence type="ECO:0000259" key="2">
    <source>
        <dbReference type="Pfam" id="PF02355"/>
    </source>
</evidence>
<comment type="caution">
    <text evidence="3">The sequence shown here is derived from an EMBL/GenBank/DDBJ whole genome shotgun (WGS) entry which is preliminary data.</text>
</comment>
<keyword evidence="1" id="KW-1133">Transmembrane helix</keyword>
<feature type="transmembrane region" description="Helical" evidence="1">
    <location>
        <begin position="32"/>
        <end position="54"/>
    </location>
</feature>
<feature type="domain" description="Protein export membrane protein SecD/SecF C-terminal" evidence="2">
    <location>
        <begin position="5"/>
        <end position="79"/>
    </location>
</feature>
<accession>X0ZWZ8</accession>
<keyword evidence="1" id="KW-0812">Transmembrane</keyword>
<evidence type="ECO:0000256" key="1">
    <source>
        <dbReference type="SAM" id="Phobius"/>
    </source>
</evidence>